<comment type="caution">
    <text evidence="9">The sequence shown here is derived from an EMBL/GenBank/DDBJ whole genome shotgun (WGS) entry which is preliminary data.</text>
</comment>
<feature type="region of interest" description="Disordered" evidence="8">
    <location>
        <begin position="1"/>
        <end position="129"/>
    </location>
</feature>
<dbReference type="InterPro" id="IPR029071">
    <property type="entry name" value="Ubiquitin-like_domsf"/>
</dbReference>
<comment type="similarity">
    <text evidence="2 7">Belongs to the ATG12 family.</text>
</comment>
<dbReference type="PANTHER" id="PTHR13385">
    <property type="entry name" value="AUTOPHAGY PROTEIN 12"/>
    <property type="match status" value="1"/>
</dbReference>
<sequence length="247" mass="27197">MDPSHPTREGVSRRNTPSSTLRSVVAGSSSAGMSIPDDDNDDYNDTNMSRSRILARPRRPDIEHLHASTRSPASSLSSSTSSSVTNYFRRGPSGRGLAERTREQSTEPEQEELEEDREQETIPEEAAPEEKVTLAASVVLTSLPSDATGALELYARPATHKVAIKFRAIGSAPILSHPVARITASQRFEVVVRFLRRQLKCKDIDPLFVYVNSTFAPALDQEVGYLHECFKIDGHLHISYCNTAAFG</sequence>
<dbReference type="GO" id="GO:0000422">
    <property type="term" value="P:autophagy of mitochondrion"/>
    <property type="evidence" value="ECO:0007669"/>
    <property type="project" value="TreeGrafter"/>
</dbReference>
<dbReference type="GO" id="GO:0034045">
    <property type="term" value="C:phagophore assembly site membrane"/>
    <property type="evidence" value="ECO:0007669"/>
    <property type="project" value="UniProtKB-SubCell"/>
</dbReference>
<keyword evidence="6 7" id="KW-0072">Autophagy</keyword>
<keyword evidence="7" id="KW-0472">Membrane</keyword>
<dbReference type="GO" id="GO:0000421">
    <property type="term" value="C:autophagosome membrane"/>
    <property type="evidence" value="ECO:0007669"/>
    <property type="project" value="TreeGrafter"/>
</dbReference>
<feature type="compositionally biased region" description="Acidic residues" evidence="8">
    <location>
        <begin position="106"/>
        <end position="127"/>
    </location>
</feature>
<feature type="compositionally biased region" description="Low complexity" evidence="8">
    <location>
        <begin position="23"/>
        <end position="32"/>
    </location>
</feature>
<keyword evidence="4 7" id="KW-1017">Isopeptide bond</keyword>
<accession>A0AAD7VTT6</accession>
<comment type="subcellular location">
    <subcellularLocation>
        <location evidence="1 7">Preautophagosomal structure membrane</location>
        <topology evidence="1 7">Peripheral membrane protein</topology>
    </subcellularLocation>
</comment>
<name>A0AAD7VTT6_9ASCO</name>
<feature type="compositionally biased region" description="Low complexity" evidence="8">
    <location>
        <begin position="68"/>
        <end position="85"/>
    </location>
</feature>
<keyword evidence="5 7" id="KW-0833">Ubl conjugation pathway</keyword>
<comment type="subunit">
    <text evidence="7">Forms a conjugate with ATG5.</text>
</comment>
<dbReference type="GO" id="GO:0034274">
    <property type="term" value="C:Atg12-Atg5-Atg16 complex"/>
    <property type="evidence" value="ECO:0007669"/>
    <property type="project" value="TreeGrafter"/>
</dbReference>
<dbReference type="AlphaFoldDB" id="A0AAD7VTT6"/>
<dbReference type="Pfam" id="PF04110">
    <property type="entry name" value="APG12"/>
    <property type="match status" value="1"/>
</dbReference>
<proteinExistence type="inferred from homology"/>
<keyword evidence="7" id="KW-0653">Protein transport</keyword>
<dbReference type="Gene3D" id="3.10.20.90">
    <property type="entry name" value="Phosphatidylinositol 3-kinase Catalytic Subunit, Chain A, domain 1"/>
    <property type="match status" value="1"/>
</dbReference>
<reference evidence="9" key="1">
    <citation type="submission" date="2023-03" db="EMBL/GenBank/DDBJ databases">
        <title>Near-Complete genome sequence of Lipomyces tetrasporous NRRL Y-64009, an oleaginous yeast capable of growing on lignocellulosic hydrolysates.</title>
        <authorList>
            <consortium name="Lawrence Berkeley National Laboratory"/>
            <person name="Jagtap S.S."/>
            <person name="Liu J.-J."/>
            <person name="Walukiewicz H.E."/>
            <person name="Pangilinan J."/>
            <person name="Lipzen A."/>
            <person name="Ahrendt S."/>
            <person name="Koriabine M."/>
            <person name="Cobaugh K."/>
            <person name="Salamov A."/>
            <person name="Yoshinaga Y."/>
            <person name="Ng V."/>
            <person name="Daum C."/>
            <person name="Grigoriev I.V."/>
            <person name="Slininger P.J."/>
            <person name="Dien B.S."/>
            <person name="Jin Y.-S."/>
            <person name="Rao C.V."/>
        </authorList>
    </citation>
    <scope>NUCLEOTIDE SEQUENCE</scope>
    <source>
        <strain evidence="9">NRRL Y-64009</strain>
    </source>
</reference>
<evidence type="ECO:0000256" key="1">
    <source>
        <dbReference type="ARBA" id="ARBA00004623"/>
    </source>
</evidence>
<comment type="function">
    <text evidence="7">Ubiquitin-like protein involved in cytoplasm to vacuole transport (Cvt), autophagy vesicles formation, mitophagy, and nucleophagy.</text>
</comment>
<evidence type="ECO:0000256" key="3">
    <source>
        <dbReference type="ARBA" id="ARBA00015875"/>
    </source>
</evidence>
<dbReference type="GO" id="GO:0034727">
    <property type="term" value="P:piecemeal microautophagy of the nucleus"/>
    <property type="evidence" value="ECO:0007669"/>
    <property type="project" value="TreeGrafter"/>
</dbReference>
<evidence type="ECO:0000256" key="6">
    <source>
        <dbReference type="ARBA" id="ARBA00023006"/>
    </source>
</evidence>
<evidence type="ECO:0000256" key="7">
    <source>
        <dbReference type="RuleBase" id="RU361201"/>
    </source>
</evidence>
<dbReference type="SUPFAM" id="SSF54236">
    <property type="entry name" value="Ubiquitin-like"/>
    <property type="match status" value="1"/>
</dbReference>
<dbReference type="GO" id="GO:0019776">
    <property type="term" value="F:Atg8-family ligase activity"/>
    <property type="evidence" value="ECO:0007669"/>
    <property type="project" value="TreeGrafter"/>
</dbReference>
<dbReference type="InterPro" id="IPR007242">
    <property type="entry name" value="Atg12"/>
</dbReference>
<keyword evidence="7" id="KW-0813">Transport</keyword>
<dbReference type="GO" id="GO:0015031">
    <property type="term" value="P:protein transport"/>
    <property type="evidence" value="ECO:0007669"/>
    <property type="project" value="UniProtKB-KW"/>
</dbReference>
<evidence type="ECO:0000256" key="5">
    <source>
        <dbReference type="ARBA" id="ARBA00022786"/>
    </source>
</evidence>
<dbReference type="GeneID" id="80882446"/>
<dbReference type="GO" id="GO:0097352">
    <property type="term" value="P:autophagosome maturation"/>
    <property type="evidence" value="ECO:0007669"/>
    <property type="project" value="TreeGrafter"/>
</dbReference>
<dbReference type="PANTHER" id="PTHR13385:SF0">
    <property type="entry name" value="UBIQUITIN-LIKE PROTEIN ATG12"/>
    <property type="match status" value="1"/>
</dbReference>
<keyword evidence="10" id="KW-1185">Reference proteome</keyword>
<feature type="compositionally biased region" description="Polar residues" evidence="8">
    <location>
        <begin position="13"/>
        <end position="22"/>
    </location>
</feature>
<feature type="compositionally biased region" description="Basic and acidic residues" evidence="8">
    <location>
        <begin position="1"/>
        <end position="12"/>
    </location>
</feature>
<evidence type="ECO:0000313" key="9">
    <source>
        <dbReference type="EMBL" id="KAJ8101064.1"/>
    </source>
</evidence>
<dbReference type="GO" id="GO:0000045">
    <property type="term" value="P:autophagosome assembly"/>
    <property type="evidence" value="ECO:0007669"/>
    <property type="project" value="InterPro"/>
</dbReference>
<dbReference type="GO" id="GO:0061723">
    <property type="term" value="P:glycophagy"/>
    <property type="evidence" value="ECO:0007669"/>
    <property type="project" value="TreeGrafter"/>
</dbReference>
<evidence type="ECO:0000313" key="10">
    <source>
        <dbReference type="Proteomes" id="UP001217417"/>
    </source>
</evidence>
<gene>
    <name evidence="9" type="ORF">POJ06DRAFT_250351</name>
</gene>
<dbReference type="EMBL" id="JARPMG010000004">
    <property type="protein sequence ID" value="KAJ8101064.1"/>
    <property type="molecule type" value="Genomic_DNA"/>
</dbReference>
<protein>
    <recommendedName>
        <fullName evidence="3 7">Ubiquitin-like protein ATG12</fullName>
    </recommendedName>
</protein>
<evidence type="ECO:0000256" key="4">
    <source>
        <dbReference type="ARBA" id="ARBA00022499"/>
    </source>
</evidence>
<dbReference type="Proteomes" id="UP001217417">
    <property type="component" value="Unassembled WGS sequence"/>
</dbReference>
<dbReference type="CDD" id="cd01612">
    <property type="entry name" value="Ubl_ATG12"/>
    <property type="match status" value="1"/>
</dbReference>
<organism evidence="9 10">
    <name type="scientific">Lipomyces tetrasporus</name>
    <dbReference type="NCBI Taxonomy" id="54092"/>
    <lineage>
        <taxon>Eukaryota</taxon>
        <taxon>Fungi</taxon>
        <taxon>Dikarya</taxon>
        <taxon>Ascomycota</taxon>
        <taxon>Saccharomycotina</taxon>
        <taxon>Lipomycetes</taxon>
        <taxon>Lipomycetales</taxon>
        <taxon>Lipomycetaceae</taxon>
        <taxon>Lipomyces</taxon>
    </lineage>
</organism>
<evidence type="ECO:0000256" key="2">
    <source>
        <dbReference type="ARBA" id="ARBA00007778"/>
    </source>
</evidence>
<evidence type="ECO:0000256" key="8">
    <source>
        <dbReference type="SAM" id="MobiDB-lite"/>
    </source>
</evidence>
<dbReference type="RefSeq" id="XP_056044514.1">
    <property type="nucleotide sequence ID" value="XM_056187280.1"/>
</dbReference>